<dbReference type="InterPro" id="IPR036388">
    <property type="entry name" value="WH-like_DNA-bd_sf"/>
</dbReference>
<dbReference type="Pfam" id="PF00392">
    <property type="entry name" value="GntR"/>
    <property type="match status" value="1"/>
</dbReference>
<dbReference type="SMART" id="SM00345">
    <property type="entry name" value="HTH_GNTR"/>
    <property type="match status" value="1"/>
</dbReference>
<dbReference type="InterPro" id="IPR015422">
    <property type="entry name" value="PyrdxlP-dep_Trfase_small"/>
</dbReference>
<evidence type="ECO:0000256" key="3">
    <source>
        <dbReference type="ARBA" id="ARBA00023015"/>
    </source>
</evidence>
<reference evidence="7 8" key="1">
    <citation type="submission" date="2016-11" db="EMBL/GenBank/DDBJ databases">
        <authorList>
            <person name="Jaros S."/>
            <person name="Januszkiewicz K."/>
            <person name="Wedrychowicz H."/>
        </authorList>
    </citation>
    <scope>NUCLEOTIDE SEQUENCE [LARGE SCALE GENOMIC DNA]</scope>
    <source>
        <strain evidence="7 8">LMG 26898</strain>
    </source>
</reference>
<dbReference type="EMBL" id="FRDA01000013">
    <property type="protein sequence ID" value="SHN21023.1"/>
    <property type="molecule type" value="Genomic_DNA"/>
</dbReference>
<gene>
    <name evidence="7" type="ORF">SAMN05216593_113120</name>
</gene>
<dbReference type="Proteomes" id="UP000183983">
    <property type="component" value="Unassembled WGS sequence"/>
</dbReference>
<dbReference type="InterPro" id="IPR015421">
    <property type="entry name" value="PyrdxlP-dep_Trfase_major"/>
</dbReference>
<dbReference type="CDD" id="cd00609">
    <property type="entry name" value="AAT_like"/>
    <property type="match status" value="1"/>
</dbReference>
<comment type="similarity">
    <text evidence="1">In the C-terminal section; belongs to the class-I pyridoxal-phosphate-dependent aminotransferase family.</text>
</comment>
<dbReference type="InterPro" id="IPR015424">
    <property type="entry name" value="PyrdxlP-dep_Trfase"/>
</dbReference>
<keyword evidence="7" id="KW-0808">Transferase</keyword>
<dbReference type="SUPFAM" id="SSF46785">
    <property type="entry name" value="Winged helix' DNA-binding domain"/>
    <property type="match status" value="1"/>
</dbReference>
<dbReference type="Gene3D" id="3.40.640.10">
    <property type="entry name" value="Type I PLP-dependent aspartate aminotransferase-like (Major domain)"/>
    <property type="match status" value="1"/>
</dbReference>
<dbReference type="Gene3D" id="1.10.10.10">
    <property type="entry name" value="Winged helix-like DNA-binding domain superfamily/Winged helix DNA-binding domain"/>
    <property type="match status" value="1"/>
</dbReference>
<name>A0A1M7PUE8_9PSED</name>
<dbReference type="AlphaFoldDB" id="A0A1M7PUE8"/>
<keyword evidence="7" id="KW-0032">Aminotransferase</keyword>
<keyword evidence="5" id="KW-0804">Transcription</keyword>
<feature type="domain" description="HTH gntR-type" evidence="6">
    <location>
        <begin position="5"/>
        <end position="73"/>
    </location>
</feature>
<dbReference type="GO" id="GO:0003677">
    <property type="term" value="F:DNA binding"/>
    <property type="evidence" value="ECO:0007669"/>
    <property type="project" value="UniProtKB-KW"/>
</dbReference>
<accession>A0A1M7PUE8</accession>
<organism evidence="7 8">
    <name type="scientific">Pseudomonas asturiensis</name>
    <dbReference type="NCBI Taxonomy" id="1190415"/>
    <lineage>
        <taxon>Bacteria</taxon>
        <taxon>Pseudomonadati</taxon>
        <taxon>Pseudomonadota</taxon>
        <taxon>Gammaproteobacteria</taxon>
        <taxon>Pseudomonadales</taxon>
        <taxon>Pseudomonadaceae</taxon>
        <taxon>Pseudomonas</taxon>
    </lineage>
</organism>
<dbReference type="RefSeq" id="WP_073170008.1">
    <property type="nucleotide sequence ID" value="NZ_FRDA01000013.1"/>
</dbReference>
<dbReference type="GO" id="GO:0008483">
    <property type="term" value="F:transaminase activity"/>
    <property type="evidence" value="ECO:0007669"/>
    <property type="project" value="UniProtKB-KW"/>
</dbReference>
<dbReference type="InterPro" id="IPR036390">
    <property type="entry name" value="WH_DNA-bd_sf"/>
</dbReference>
<dbReference type="CDD" id="cd07377">
    <property type="entry name" value="WHTH_GntR"/>
    <property type="match status" value="1"/>
</dbReference>
<dbReference type="OrthoDB" id="5450856at2"/>
<keyword evidence="4 7" id="KW-0238">DNA-binding</keyword>
<dbReference type="InterPro" id="IPR000524">
    <property type="entry name" value="Tscrpt_reg_HTH_GntR"/>
</dbReference>
<dbReference type="PANTHER" id="PTHR46577">
    <property type="entry name" value="HTH-TYPE TRANSCRIPTIONAL REGULATORY PROTEIN GABR"/>
    <property type="match status" value="1"/>
</dbReference>
<proteinExistence type="inferred from homology"/>
<dbReference type="PRINTS" id="PR00035">
    <property type="entry name" value="HTHGNTR"/>
</dbReference>
<protein>
    <submittedName>
        <fullName evidence="7">DNA-binding transcriptional regulator, MocR family, contains an aminotransferase domain</fullName>
    </submittedName>
</protein>
<evidence type="ECO:0000313" key="8">
    <source>
        <dbReference type="Proteomes" id="UP000183983"/>
    </source>
</evidence>
<evidence type="ECO:0000313" key="7">
    <source>
        <dbReference type="EMBL" id="SHN21023.1"/>
    </source>
</evidence>
<keyword evidence="3" id="KW-0805">Transcription regulation</keyword>
<dbReference type="InterPro" id="IPR051446">
    <property type="entry name" value="HTH_trans_reg/aminotransferase"/>
</dbReference>
<dbReference type="PROSITE" id="PS50949">
    <property type="entry name" value="HTH_GNTR"/>
    <property type="match status" value="1"/>
</dbReference>
<dbReference type="Pfam" id="PF00155">
    <property type="entry name" value="Aminotran_1_2"/>
    <property type="match status" value="1"/>
</dbReference>
<dbReference type="GO" id="GO:0030170">
    <property type="term" value="F:pyridoxal phosphate binding"/>
    <property type="evidence" value="ECO:0007669"/>
    <property type="project" value="InterPro"/>
</dbReference>
<dbReference type="Gene3D" id="3.90.1150.10">
    <property type="entry name" value="Aspartate Aminotransferase, domain 1"/>
    <property type="match status" value="1"/>
</dbReference>
<dbReference type="GO" id="GO:0003700">
    <property type="term" value="F:DNA-binding transcription factor activity"/>
    <property type="evidence" value="ECO:0007669"/>
    <property type="project" value="InterPro"/>
</dbReference>
<evidence type="ECO:0000256" key="4">
    <source>
        <dbReference type="ARBA" id="ARBA00023125"/>
    </source>
</evidence>
<evidence type="ECO:0000256" key="5">
    <source>
        <dbReference type="ARBA" id="ARBA00023163"/>
    </source>
</evidence>
<keyword evidence="2" id="KW-0663">Pyridoxal phosphate</keyword>
<evidence type="ECO:0000259" key="6">
    <source>
        <dbReference type="PROSITE" id="PS50949"/>
    </source>
</evidence>
<dbReference type="InterPro" id="IPR004839">
    <property type="entry name" value="Aminotransferase_I/II_large"/>
</dbReference>
<dbReference type="PANTHER" id="PTHR46577:SF1">
    <property type="entry name" value="HTH-TYPE TRANSCRIPTIONAL REGULATORY PROTEIN GABR"/>
    <property type="match status" value="1"/>
</dbReference>
<dbReference type="SUPFAM" id="SSF53383">
    <property type="entry name" value="PLP-dependent transferases"/>
    <property type="match status" value="1"/>
</dbReference>
<sequence length="436" mass="47687">MKIKGKTSLEIFESVRELVWMDKIRPGESLPPVRELAEILGVNRNTVSSAYQRLAKAGIAITQGRLGTTVCEPRKAGEQEGLSMGSALIDLADGNPNPAWLTDLRTLPLGCLPGPILYGEETFLPDLRELSQEWFSPDCPGAFELELTHGAVDAMERLASAHLVQGDKVAVEEPCFLGTINAFRLANMQMQAVAIDEFGMKPDEMEEALQNGARAVLITPRSQNPTGAGLNEQRAAEIKGVLSRYPNVLVIIDDHFSLLAETPSHSVIPESTSHWALVRSVSKGLGPDLRLAIIACDASTATLLRARLSPGMSWVSHILQAIVWTLLTSVEVRARLEAARLDYSQRRLSVERAFKDQGIETFAASGGLNVWLPLVQDEKDVAYGMAKRGWLVRMGSAFSVSGKTQAIRITISKLKDDQIERLALDLKHAMLESSRS</sequence>
<evidence type="ECO:0000256" key="1">
    <source>
        <dbReference type="ARBA" id="ARBA00005384"/>
    </source>
</evidence>
<dbReference type="STRING" id="1190415.SAMN05216593_113120"/>
<evidence type="ECO:0000256" key="2">
    <source>
        <dbReference type="ARBA" id="ARBA00022898"/>
    </source>
</evidence>